<keyword evidence="2" id="KW-1185">Reference proteome</keyword>
<protein>
    <recommendedName>
        <fullName evidence="3">Lipoprotein</fullName>
    </recommendedName>
</protein>
<dbReference type="EMBL" id="MH426724">
    <property type="protein sequence ID" value="AXF51211.1"/>
    <property type="molecule type" value="Genomic_DNA"/>
</dbReference>
<sequence>MLTRNHLKAIAGIVLFVAVACSIITVNNDYNHCVDLGNSAAQCTGRG</sequence>
<dbReference type="PROSITE" id="PS51257">
    <property type="entry name" value="PROKAR_LIPOPROTEIN"/>
    <property type="match status" value="1"/>
</dbReference>
<organism evidence="1 2">
    <name type="scientific">Erwinia phage Wellington</name>
    <dbReference type="NCBI Taxonomy" id="2267653"/>
    <lineage>
        <taxon>Viruses</taxon>
        <taxon>Duplodnaviria</taxon>
        <taxon>Heunggongvirae</taxon>
        <taxon>Uroviricota</taxon>
        <taxon>Caudoviricetes</taxon>
        <taxon>Chimalliviridae</taxon>
        <taxon>Wellingtonvirus</taxon>
        <taxon>Wellingtonvirus wellington</taxon>
    </lineage>
</organism>
<proteinExistence type="predicted"/>
<evidence type="ECO:0000313" key="1">
    <source>
        <dbReference type="EMBL" id="AXF51211.1"/>
    </source>
</evidence>
<reference evidence="2" key="1">
    <citation type="submission" date="2018-06" db="EMBL/GenBank/DDBJ databases">
        <authorList>
            <person name="Sharma R."/>
            <person name="James B."/>
            <person name="Berg J.A."/>
            <person name="Breakwell D.P."/>
            <person name="Hope S."/>
            <person name="Grose J.H."/>
        </authorList>
    </citation>
    <scope>NUCLEOTIDE SEQUENCE [LARGE SCALE GENOMIC DNA]</scope>
</reference>
<evidence type="ECO:0008006" key="3">
    <source>
        <dbReference type="Google" id="ProtNLM"/>
    </source>
</evidence>
<accession>A0A345BL90</accession>
<gene>
    <name evidence="1" type="ORF">WELLINGTON_81</name>
</gene>
<dbReference type="Proteomes" id="UP000258581">
    <property type="component" value="Segment"/>
</dbReference>
<name>A0A345BL90_9CAUD</name>
<evidence type="ECO:0000313" key="2">
    <source>
        <dbReference type="Proteomes" id="UP000258581"/>
    </source>
</evidence>